<dbReference type="PIRSF" id="PIRSF004555">
    <property type="entry name" value="UCP004555"/>
    <property type="match status" value="1"/>
</dbReference>
<evidence type="ECO:0000256" key="1">
    <source>
        <dbReference type="ARBA" id="ARBA00023125"/>
    </source>
</evidence>
<keyword evidence="5" id="KW-1185">Reference proteome</keyword>
<dbReference type="GO" id="GO:0003677">
    <property type="term" value="F:DNA binding"/>
    <property type="evidence" value="ECO:0007669"/>
    <property type="project" value="UniProtKB-UniRule"/>
</dbReference>
<dbReference type="HAMAP" id="MF_00274">
    <property type="entry name" value="DNA_YbaB_EbfC"/>
    <property type="match status" value="1"/>
</dbReference>
<comment type="subunit">
    <text evidence="2">Homodimer.</text>
</comment>
<comment type="function">
    <text evidence="2">Binds to DNA and alters its conformation. May be involved in regulation of gene expression, nucleoid organization and DNA protection.</text>
</comment>
<evidence type="ECO:0000313" key="4">
    <source>
        <dbReference type="EMBL" id="ROH85468.1"/>
    </source>
</evidence>
<name>A0A3N0UYZ7_9PROT</name>
<dbReference type="PANTHER" id="PTHR33449">
    <property type="entry name" value="NUCLEOID-ASSOCIATED PROTEIN YBAB"/>
    <property type="match status" value="1"/>
</dbReference>
<dbReference type="SUPFAM" id="SSF82607">
    <property type="entry name" value="YbaB-like"/>
    <property type="match status" value="1"/>
</dbReference>
<feature type="coiled-coil region" evidence="3">
    <location>
        <begin position="6"/>
        <end position="33"/>
    </location>
</feature>
<dbReference type="Gene3D" id="3.30.1310.10">
    <property type="entry name" value="Nucleoid-associated protein YbaB-like domain"/>
    <property type="match status" value="1"/>
</dbReference>
<sequence length="102" mass="11215">MMKGGMGNLMKQAQQMQENIKRAEAELANIDVEGQAANGMVKVSMSCKHQVKRVSIDDSVMDDREMLEDLIVTALNDAARKAEATTQQRMSGLMPAGMKLPF</sequence>
<accession>A0A3N0UYZ7</accession>
<dbReference type="Proteomes" id="UP000275137">
    <property type="component" value="Unassembled WGS sequence"/>
</dbReference>
<proteinExistence type="inferred from homology"/>
<keyword evidence="3" id="KW-0175">Coiled coil</keyword>
<dbReference type="NCBIfam" id="TIGR00103">
    <property type="entry name" value="DNA_YbaB_EbfC"/>
    <property type="match status" value="1"/>
</dbReference>
<reference evidence="4 5" key="1">
    <citation type="submission" date="2018-10" db="EMBL/GenBank/DDBJ databases">
        <authorList>
            <person name="Chen W.-M."/>
        </authorList>
    </citation>
    <scope>NUCLEOTIDE SEQUENCE [LARGE SCALE GENOMIC DNA]</scope>
    <source>
        <strain evidence="4 5">H-5</strain>
    </source>
</reference>
<dbReference type="PANTHER" id="PTHR33449:SF1">
    <property type="entry name" value="NUCLEOID-ASSOCIATED PROTEIN YBAB"/>
    <property type="match status" value="1"/>
</dbReference>
<dbReference type="InterPro" id="IPR004401">
    <property type="entry name" value="YbaB/EbfC"/>
</dbReference>
<protein>
    <recommendedName>
        <fullName evidence="2">Nucleoid-associated protein ED236_09780</fullName>
    </recommendedName>
</protein>
<dbReference type="InterPro" id="IPR036894">
    <property type="entry name" value="YbaB-like_sf"/>
</dbReference>
<dbReference type="GO" id="GO:0043590">
    <property type="term" value="C:bacterial nucleoid"/>
    <property type="evidence" value="ECO:0007669"/>
    <property type="project" value="UniProtKB-UniRule"/>
</dbReference>
<dbReference type="Pfam" id="PF02575">
    <property type="entry name" value="YbaB_DNA_bd"/>
    <property type="match status" value="1"/>
</dbReference>
<dbReference type="GO" id="GO:0005829">
    <property type="term" value="C:cytosol"/>
    <property type="evidence" value="ECO:0007669"/>
    <property type="project" value="TreeGrafter"/>
</dbReference>
<evidence type="ECO:0000256" key="2">
    <source>
        <dbReference type="HAMAP-Rule" id="MF_00274"/>
    </source>
</evidence>
<comment type="similarity">
    <text evidence="2">Belongs to the YbaB/EbfC family.</text>
</comment>
<keyword evidence="1 2" id="KW-0238">DNA-binding</keyword>
<gene>
    <name evidence="4" type="ORF">ED236_09780</name>
</gene>
<dbReference type="EMBL" id="RJVP01000005">
    <property type="protein sequence ID" value="ROH85468.1"/>
    <property type="molecule type" value="Genomic_DNA"/>
</dbReference>
<keyword evidence="2" id="KW-0963">Cytoplasm</keyword>
<evidence type="ECO:0000256" key="3">
    <source>
        <dbReference type="SAM" id="Coils"/>
    </source>
</evidence>
<evidence type="ECO:0000313" key="5">
    <source>
        <dbReference type="Proteomes" id="UP000275137"/>
    </source>
</evidence>
<comment type="subcellular location">
    <subcellularLocation>
        <location evidence="2">Cytoplasm</location>
        <location evidence="2">Nucleoid</location>
    </subcellularLocation>
</comment>
<comment type="caution">
    <text evidence="4">The sequence shown here is derived from an EMBL/GenBank/DDBJ whole genome shotgun (WGS) entry which is preliminary data.</text>
</comment>
<dbReference type="AlphaFoldDB" id="A0A3N0UYZ7"/>
<dbReference type="RefSeq" id="WP_123237788.1">
    <property type="nucleotide sequence ID" value="NZ_RJVP01000005.1"/>
</dbReference>
<organism evidence="4 5">
    <name type="scientific">Pseudomethylobacillus aquaticus</name>
    <dbReference type="NCBI Taxonomy" id="2676064"/>
    <lineage>
        <taxon>Bacteria</taxon>
        <taxon>Pseudomonadati</taxon>
        <taxon>Pseudomonadota</taxon>
        <taxon>Betaproteobacteria</taxon>
        <taxon>Nitrosomonadales</taxon>
        <taxon>Methylophilaceae</taxon>
        <taxon>Pseudomethylobacillus</taxon>
    </lineage>
</organism>